<dbReference type="InterPro" id="IPR006504">
    <property type="entry name" value="Tscrpt_reg_Spx/MgsR"/>
</dbReference>
<dbReference type="RefSeq" id="WP_189384016.1">
    <property type="nucleotide sequence ID" value="NZ_BAABFY010000007.1"/>
</dbReference>
<dbReference type="Pfam" id="PF03960">
    <property type="entry name" value="ArsC"/>
    <property type="match status" value="1"/>
</dbReference>
<gene>
    <name evidence="3" type="ORF">GCM10011450_06420</name>
</gene>
<evidence type="ECO:0000313" key="3">
    <source>
        <dbReference type="EMBL" id="GGW79393.1"/>
    </source>
</evidence>
<proteinExistence type="inferred from homology"/>
<comment type="similarity">
    <text evidence="1 2">Belongs to the ArsC family.</text>
</comment>
<accession>A0A918MXJ6</accession>
<dbReference type="SUPFAM" id="SSF52833">
    <property type="entry name" value="Thioredoxin-like"/>
    <property type="match status" value="1"/>
</dbReference>
<dbReference type="PANTHER" id="PTHR30041">
    <property type="entry name" value="ARSENATE REDUCTASE"/>
    <property type="match status" value="1"/>
</dbReference>
<dbReference type="Proteomes" id="UP000608345">
    <property type="component" value="Unassembled WGS sequence"/>
</dbReference>
<sequence>MKTVSIYGLKNCSTCTKAIKWLQANDYDVEFIDYRANPINAVTLQQWAPLVGGWEKLINRASMTWRNLPAERKNPDSDEQWLGIATEFPSAIKRPIAVTRDGQVFLGFSEKNYALQFK</sequence>
<evidence type="ECO:0000256" key="1">
    <source>
        <dbReference type="ARBA" id="ARBA00007198"/>
    </source>
</evidence>
<dbReference type="Gene3D" id="3.40.30.10">
    <property type="entry name" value="Glutaredoxin"/>
    <property type="match status" value="1"/>
</dbReference>
<name>A0A918MXJ6_9BURK</name>
<evidence type="ECO:0000313" key="4">
    <source>
        <dbReference type="Proteomes" id="UP000608345"/>
    </source>
</evidence>
<reference evidence="3" key="2">
    <citation type="submission" date="2020-09" db="EMBL/GenBank/DDBJ databases">
        <authorList>
            <person name="Sun Q."/>
            <person name="Kim S."/>
        </authorList>
    </citation>
    <scope>NUCLEOTIDE SEQUENCE</scope>
    <source>
        <strain evidence="3">KCTC 23732</strain>
    </source>
</reference>
<dbReference type="PANTHER" id="PTHR30041:SF8">
    <property type="entry name" value="PROTEIN YFFB"/>
    <property type="match status" value="1"/>
</dbReference>
<dbReference type="NCBIfam" id="TIGR01617">
    <property type="entry name" value="arsC_related"/>
    <property type="match status" value="1"/>
</dbReference>
<dbReference type="EMBL" id="BMYS01000003">
    <property type="protein sequence ID" value="GGW79393.1"/>
    <property type="molecule type" value="Genomic_DNA"/>
</dbReference>
<protein>
    <submittedName>
        <fullName evidence="3">Arsenate reductase</fullName>
    </submittedName>
</protein>
<keyword evidence="4" id="KW-1185">Reference proteome</keyword>
<organism evidence="3 4">
    <name type="scientific">Advenella faeciporci</name>
    <dbReference type="NCBI Taxonomy" id="797535"/>
    <lineage>
        <taxon>Bacteria</taxon>
        <taxon>Pseudomonadati</taxon>
        <taxon>Pseudomonadota</taxon>
        <taxon>Betaproteobacteria</taxon>
        <taxon>Burkholderiales</taxon>
        <taxon>Alcaligenaceae</taxon>
    </lineage>
</organism>
<dbReference type="InterPro" id="IPR006660">
    <property type="entry name" value="Arsenate_reductase-like"/>
</dbReference>
<evidence type="ECO:0000256" key="2">
    <source>
        <dbReference type="PROSITE-ProRule" id="PRU01282"/>
    </source>
</evidence>
<comment type="caution">
    <text evidence="3">The sequence shown here is derived from an EMBL/GenBank/DDBJ whole genome shotgun (WGS) entry which is preliminary data.</text>
</comment>
<reference evidence="3" key="1">
    <citation type="journal article" date="2014" name="Int. J. Syst. Evol. Microbiol.">
        <title>Complete genome sequence of Corynebacterium casei LMG S-19264T (=DSM 44701T), isolated from a smear-ripened cheese.</title>
        <authorList>
            <consortium name="US DOE Joint Genome Institute (JGI-PGF)"/>
            <person name="Walter F."/>
            <person name="Albersmeier A."/>
            <person name="Kalinowski J."/>
            <person name="Ruckert C."/>
        </authorList>
    </citation>
    <scope>NUCLEOTIDE SEQUENCE</scope>
    <source>
        <strain evidence="3">KCTC 23732</strain>
    </source>
</reference>
<dbReference type="PROSITE" id="PS51353">
    <property type="entry name" value="ARSC"/>
    <property type="match status" value="1"/>
</dbReference>
<dbReference type="AlphaFoldDB" id="A0A918MXJ6"/>
<dbReference type="InterPro" id="IPR036249">
    <property type="entry name" value="Thioredoxin-like_sf"/>
</dbReference>